<reference evidence="3" key="2">
    <citation type="submission" date="2024-04" db="EMBL/GenBank/DDBJ databases">
        <authorList>
            <person name="Chen Y."/>
            <person name="Shah S."/>
            <person name="Dougan E. K."/>
            <person name="Thang M."/>
            <person name="Chan C."/>
        </authorList>
    </citation>
    <scope>NUCLEOTIDE SEQUENCE [LARGE SCALE GENOMIC DNA]</scope>
</reference>
<dbReference type="EMBL" id="CAMXCT030002358">
    <property type="protein sequence ID" value="CAL4784915.1"/>
    <property type="molecule type" value="Genomic_DNA"/>
</dbReference>
<dbReference type="Gene3D" id="2.80.10.50">
    <property type="match status" value="1"/>
</dbReference>
<dbReference type="EMBL" id="CAMXCT020002358">
    <property type="protein sequence ID" value="CAL1150978.1"/>
    <property type="molecule type" value="Genomic_DNA"/>
</dbReference>
<dbReference type="InterPro" id="IPR035992">
    <property type="entry name" value="Ricin_B-like_lectins"/>
</dbReference>
<keyword evidence="4" id="KW-1185">Reference proteome</keyword>
<evidence type="ECO:0000313" key="4">
    <source>
        <dbReference type="Proteomes" id="UP001152797"/>
    </source>
</evidence>
<feature type="compositionally biased region" description="Basic residues" evidence="1">
    <location>
        <begin position="425"/>
        <end position="438"/>
    </location>
</feature>
<evidence type="ECO:0000313" key="3">
    <source>
        <dbReference type="EMBL" id="CAL1150978.1"/>
    </source>
</evidence>
<evidence type="ECO:0000313" key="2">
    <source>
        <dbReference type="EMBL" id="CAI3997603.1"/>
    </source>
</evidence>
<feature type="region of interest" description="Disordered" evidence="1">
    <location>
        <begin position="425"/>
        <end position="444"/>
    </location>
</feature>
<dbReference type="AlphaFoldDB" id="A0A9P1CUA8"/>
<dbReference type="Proteomes" id="UP001152797">
    <property type="component" value="Unassembled WGS sequence"/>
</dbReference>
<reference evidence="2" key="1">
    <citation type="submission" date="2022-10" db="EMBL/GenBank/DDBJ databases">
        <authorList>
            <person name="Chen Y."/>
            <person name="Dougan E. K."/>
            <person name="Chan C."/>
            <person name="Rhodes N."/>
            <person name="Thang M."/>
        </authorList>
    </citation>
    <scope>NUCLEOTIDE SEQUENCE</scope>
</reference>
<organism evidence="2">
    <name type="scientific">Cladocopium goreaui</name>
    <dbReference type="NCBI Taxonomy" id="2562237"/>
    <lineage>
        <taxon>Eukaryota</taxon>
        <taxon>Sar</taxon>
        <taxon>Alveolata</taxon>
        <taxon>Dinophyceae</taxon>
        <taxon>Suessiales</taxon>
        <taxon>Symbiodiniaceae</taxon>
        <taxon>Cladocopium</taxon>
    </lineage>
</organism>
<proteinExistence type="predicted"/>
<sequence>MGAEANKVMGNGAHHVNNVIGNGAHHVNNVMLNGAQHAQNVMGNGAQLAHFLMKATAQEVYQGVDHAAVQGQSLMKTAEGSAITVVKQVGTEGKILLGTASNEICFCMDHAADQAQTLCTQGSYAAGQNFLVGFLSGFEKPLVKAVIGKLRAGTSPEVILNFIFRQGPSTKPSETLDALAAILDYYALSGYPSPVVFVLQLGVLHEAEKRGMLAPSLWSWMMKLLRLSEDRRQRLTGKLVHLPQDYDPTGAFRASAIDALVNTNDIVAMVRCIAQWGGAMVPLPPVTDVEIGKGLMIVPVLRDSHSIHTLGHARDARNGTVVHLWEKRGAGHDHVDNNVWKWSADGKIRLSSRPDIVFSKKSGPMDPLSDSEPVHLWKEHGRSDPCEKNQLFLFHDGYIALAADPTYVLTMAGDGGNGTKCHLAKRAPKSHPDHKKQLWKTVNL</sequence>
<comment type="caution">
    <text evidence="2">The sequence shown here is derived from an EMBL/GenBank/DDBJ whole genome shotgun (WGS) entry which is preliminary data.</text>
</comment>
<evidence type="ECO:0000256" key="1">
    <source>
        <dbReference type="SAM" id="MobiDB-lite"/>
    </source>
</evidence>
<name>A0A9P1CUA8_9DINO</name>
<accession>A0A9P1CUA8</accession>
<dbReference type="EMBL" id="CAMXCT010002358">
    <property type="protein sequence ID" value="CAI3997603.1"/>
    <property type="molecule type" value="Genomic_DNA"/>
</dbReference>
<protein>
    <submittedName>
        <fullName evidence="2">Uncharacterized protein</fullName>
    </submittedName>
</protein>
<gene>
    <name evidence="2" type="ORF">C1SCF055_LOCUS23973</name>
</gene>
<dbReference type="SUPFAM" id="SSF50370">
    <property type="entry name" value="Ricin B-like lectins"/>
    <property type="match status" value="1"/>
</dbReference>